<evidence type="ECO:0000313" key="7">
    <source>
        <dbReference type="EMBL" id="KLE01076.1"/>
    </source>
</evidence>
<dbReference type="RefSeq" id="WP_046996475.1">
    <property type="nucleotide sequence ID" value="NZ_JAIQ01000075.1"/>
</dbReference>
<dbReference type="InterPro" id="IPR037925">
    <property type="entry name" value="FlgE/F/G-like"/>
</dbReference>
<comment type="similarity">
    <text evidence="2 4">Belongs to the flagella basal body rod proteins family.</text>
</comment>
<dbReference type="SUPFAM" id="SSF117143">
    <property type="entry name" value="Flagellar hook protein flgE"/>
    <property type="match status" value="2"/>
</dbReference>
<evidence type="ECO:0000256" key="3">
    <source>
        <dbReference type="ARBA" id="ARBA00023143"/>
    </source>
</evidence>
<protein>
    <submittedName>
        <fullName evidence="7">Flagellar hook protein FlgE</fullName>
    </submittedName>
</protein>
<sequence>MISALWNGVSGISNYDKGISVESNNIANSSTTGHKLDEITFADMLYTNGGYGKGVTTQSISKQFGQGNINPTSGNLDVAINGKGFFIVTDKAGETYYTRAGDFKQTKDGWLQTQDGMNVLGLVPQNKLISSTNPQDTQFTTQYSKNIISTNINDGKGTISNINAKTTDYTKTATTDDPSLKGDNYKSAQAKVRDVDALITDYLNKLSKYDASQASVASVSQISKVDFSSQFANLSNKGNSISLSIDGQSFSVAFDNDGIASQQDMQDIYNFLSPEGRTAYGLSDPSTIPTQTQVDDLFSAIPDQAVIDAMPTSTPAEIAAKAAAQAQKDQAVTAYQTANQTRVDAQTSYNTAKNAISAYKDLADKISNTAGYSASVKDGVLTVESLVAGKSFNITNAKVNEAGVNPTITQSAIAGSGTAMLDSARDVLKQAIEKAGGKFLEITNVMEYANLGSYGTSNLNLRLDTLGLVEGDLGQVSISDDGFVFVKSGDNKFLVGRISTAAFVNEQGLDPVGDNKYSATKSSGNPYNADGMNKMQEKSLERSNVEYSSTLTSLMVYQKAFEASSKSITTSDDFLKTAIEMVK</sequence>
<keyword evidence="7" id="KW-0282">Flagellum</keyword>
<keyword evidence="7" id="KW-0969">Cilium</keyword>
<dbReference type="Pfam" id="PF06429">
    <property type="entry name" value="Flg_bbr_C"/>
    <property type="match status" value="1"/>
</dbReference>
<dbReference type="NCBIfam" id="TIGR03506">
    <property type="entry name" value="FlgEFG_subfam"/>
    <property type="match status" value="1"/>
</dbReference>
<reference evidence="7 8" key="1">
    <citation type="submission" date="2014-01" db="EMBL/GenBank/DDBJ databases">
        <title>Development of a Comparative Genomic Fingerprinting Assay for High Resolution Genotyping of Arcobacter butzleri.</title>
        <authorList>
            <person name="Webb A.L."/>
            <person name="Inglis G.D."/>
            <person name="Kruczkiewicz P."/>
            <person name="Selinger L.B."/>
            <person name="Taboada E.N."/>
        </authorList>
    </citation>
    <scope>NUCLEOTIDE SEQUENCE [LARGE SCALE GENOMIC DNA]</scope>
    <source>
        <strain evidence="7 8">L348</strain>
    </source>
</reference>
<evidence type="ECO:0000259" key="5">
    <source>
        <dbReference type="Pfam" id="PF06429"/>
    </source>
</evidence>
<proteinExistence type="inferred from homology"/>
<comment type="subcellular location">
    <subcellularLocation>
        <location evidence="1 4">Bacterial flagellum basal body</location>
    </subcellularLocation>
</comment>
<dbReference type="Proteomes" id="UP000035514">
    <property type="component" value="Unassembled WGS sequence"/>
</dbReference>
<dbReference type="PATRIC" id="fig|1447256.3.peg.857"/>
<dbReference type="PANTHER" id="PTHR30435:SF19">
    <property type="entry name" value="FLAGELLAR BASAL-BODY ROD PROTEIN FLGG"/>
    <property type="match status" value="1"/>
</dbReference>
<dbReference type="EMBL" id="JAIQ01000075">
    <property type="protein sequence ID" value="KLE01076.1"/>
    <property type="molecule type" value="Genomic_DNA"/>
</dbReference>
<dbReference type="InterPro" id="IPR010930">
    <property type="entry name" value="Flg_bb/hook_C_dom"/>
</dbReference>
<evidence type="ECO:0000313" key="8">
    <source>
        <dbReference type="Proteomes" id="UP000035514"/>
    </source>
</evidence>
<feature type="domain" description="Flagellar basal-body/hook protein C-terminal" evidence="5">
    <location>
        <begin position="538"/>
        <end position="581"/>
    </location>
</feature>
<evidence type="ECO:0000256" key="2">
    <source>
        <dbReference type="ARBA" id="ARBA00009677"/>
    </source>
</evidence>
<feature type="domain" description="Flagellar hook protein FlgE/F/G-like D1" evidence="6">
    <location>
        <begin position="79"/>
        <end position="130"/>
    </location>
</feature>
<dbReference type="PANTHER" id="PTHR30435">
    <property type="entry name" value="FLAGELLAR PROTEIN"/>
    <property type="match status" value="1"/>
</dbReference>
<evidence type="ECO:0000259" key="6">
    <source>
        <dbReference type="Pfam" id="PF22692"/>
    </source>
</evidence>
<name>A0A0G9K3N1_9BACT</name>
<keyword evidence="7" id="KW-0966">Cell projection</keyword>
<comment type="caution">
    <text evidence="7">The sequence shown here is derived from an EMBL/GenBank/DDBJ whole genome shotgun (WGS) entry which is preliminary data.</text>
</comment>
<dbReference type="GO" id="GO:0009425">
    <property type="term" value="C:bacterial-type flagellum basal body"/>
    <property type="evidence" value="ECO:0007669"/>
    <property type="project" value="UniProtKB-SubCell"/>
</dbReference>
<dbReference type="AlphaFoldDB" id="A0A0G9K3N1"/>
<gene>
    <name evidence="7" type="ORF">AA20_04420</name>
</gene>
<organism evidence="7 8">
    <name type="scientific">Aliarcobacter butzleri L348</name>
    <dbReference type="NCBI Taxonomy" id="1447256"/>
    <lineage>
        <taxon>Bacteria</taxon>
        <taxon>Pseudomonadati</taxon>
        <taxon>Campylobacterota</taxon>
        <taxon>Epsilonproteobacteria</taxon>
        <taxon>Campylobacterales</taxon>
        <taxon>Arcobacteraceae</taxon>
        <taxon>Aliarcobacter</taxon>
    </lineage>
</organism>
<evidence type="ECO:0000256" key="1">
    <source>
        <dbReference type="ARBA" id="ARBA00004117"/>
    </source>
</evidence>
<dbReference type="InterPro" id="IPR020013">
    <property type="entry name" value="Flagellar_FlgE/F/G"/>
</dbReference>
<keyword evidence="3 4" id="KW-0975">Bacterial flagellum</keyword>
<dbReference type="GO" id="GO:0071978">
    <property type="term" value="P:bacterial-type flagellum-dependent swarming motility"/>
    <property type="evidence" value="ECO:0007669"/>
    <property type="project" value="TreeGrafter"/>
</dbReference>
<accession>A0A0G9K3N1</accession>
<dbReference type="Pfam" id="PF22692">
    <property type="entry name" value="LlgE_F_G_D1"/>
    <property type="match status" value="1"/>
</dbReference>
<dbReference type="InterPro" id="IPR053967">
    <property type="entry name" value="LlgE_F_G-like_D1"/>
</dbReference>
<evidence type="ECO:0000256" key="4">
    <source>
        <dbReference type="RuleBase" id="RU362116"/>
    </source>
</evidence>